<feature type="region of interest" description="Disordered" evidence="11">
    <location>
        <begin position="104"/>
        <end position="163"/>
    </location>
</feature>
<evidence type="ECO:0000256" key="4">
    <source>
        <dbReference type="ARBA" id="ARBA00022448"/>
    </source>
</evidence>
<reference evidence="13 14" key="1">
    <citation type="journal article" date="2020" name="ISME J.">
        <title>Parallel Reductive Genome Evolution in Desulfovibrio Ectosymbionts Independently Acquired by Trichonympha Protists in the Termite Gut.</title>
        <authorList>
            <person name="Takeuchi M."/>
            <person name="Kuwahara H."/>
            <person name="Murakami T."/>
            <person name="Takahashi K."/>
            <person name="Kajitani R."/>
            <person name="Toyoda A."/>
            <person name="Itoh T."/>
            <person name="Ohkuma M."/>
            <person name="Hongoh Y."/>
        </authorList>
    </citation>
    <scope>NUCLEOTIDE SEQUENCE [LARGE SCALE GENOMIC DNA]</scope>
    <source>
        <strain evidence="13">ZnDsv-02</strain>
    </source>
</reference>
<evidence type="ECO:0000313" key="14">
    <source>
        <dbReference type="Proteomes" id="UP000505077"/>
    </source>
</evidence>
<proteinExistence type="inferred from homology"/>
<evidence type="ECO:0000256" key="9">
    <source>
        <dbReference type="ARBA" id="ARBA00023010"/>
    </source>
</evidence>
<dbReference type="GO" id="GO:0005886">
    <property type="term" value="C:plasma membrane"/>
    <property type="evidence" value="ECO:0007669"/>
    <property type="project" value="UniProtKB-SubCell"/>
</dbReference>
<gene>
    <name evidence="13" type="primary">yajC</name>
    <name evidence="13" type="ORF">ZNDK_0145</name>
</gene>
<dbReference type="AlphaFoldDB" id="A0A6L2R4J3"/>
<dbReference type="EMBL" id="BLLL01000001">
    <property type="protein sequence ID" value="GFH62374.1"/>
    <property type="molecule type" value="Genomic_DNA"/>
</dbReference>
<dbReference type="PANTHER" id="PTHR33909">
    <property type="entry name" value="SEC TRANSLOCON ACCESSORY COMPLEX SUBUNIT YAJC"/>
    <property type="match status" value="1"/>
</dbReference>
<evidence type="ECO:0000256" key="10">
    <source>
        <dbReference type="ARBA" id="ARBA00023136"/>
    </source>
</evidence>
<keyword evidence="6 12" id="KW-0812">Transmembrane</keyword>
<comment type="subcellular location">
    <subcellularLocation>
        <location evidence="1">Cell membrane</location>
        <topology evidence="1">Single-pass membrane protein</topology>
    </subcellularLocation>
</comment>
<evidence type="ECO:0000256" key="1">
    <source>
        <dbReference type="ARBA" id="ARBA00004162"/>
    </source>
</evidence>
<evidence type="ECO:0000313" key="13">
    <source>
        <dbReference type="EMBL" id="GFH62374.1"/>
    </source>
</evidence>
<protein>
    <recommendedName>
        <fullName evidence="3">Sec translocon accessory complex subunit YajC</fullName>
    </recommendedName>
</protein>
<dbReference type="InterPro" id="IPR003849">
    <property type="entry name" value="Preprotein_translocase_YajC"/>
</dbReference>
<dbReference type="NCBIfam" id="TIGR00739">
    <property type="entry name" value="yajC"/>
    <property type="match status" value="1"/>
</dbReference>
<evidence type="ECO:0000256" key="2">
    <source>
        <dbReference type="ARBA" id="ARBA00006742"/>
    </source>
</evidence>
<dbReference type="PANTHER" id="PTHR33909:SF1">
    <property type="entry name" value="SEC TRANSLOCON ACCESSORY COMPLEX SUBUNIT YAJC"/>
    <property type="match status" value="1"/>
</dbReference>
<dbReference type="GO" id="GO:0015031">
    <property type="term" value="P:protein transport"/>
    <property type="evidence" value="ECO:0007669"/>
    <property type="project" value="UniProtKB-KW"/>
</dbReference>
<keyword evidence="4" id="KW-0813">Transport</keyword>
<evidence type="ECO:0000256" key="5">
    <source>
        <dbReference type="ARBA" id="ARBA00022475"/>
    </source>
</evidence>
<name>A0A6L2R4J3_9BACT</name>
<feature type="transmembrane region" description="Helical" evidence="12">
    <location>
        <begin position="26"/>
        <end position="43"/>
    </location>
</feature>
<accession>A0A6L2R4J3</accession>
<dbReference type="SMART" id="SM01323">
    <property type="entry name" value="YajC"/>
    <property type="match status" value="1"/>
</dbReference>
<evidence type="ECO:0000256" key="8">
    <source>
        <dbReference type="ARBA" id="ARBA00022989"/>
    </source>
</evidence>
<comment type="similarity">
    <text evidence="2">Belongs to the YajC family.</text>
</comment>
<organism evidence="13 14">
    <name type="scientific">Candidatus Desulfovibrio kirbyi</name>
    <dbReference type="NCBI Taxonomy" id="2696086"/>
    <lineage>
        <taxon>Bacteria</taxon>
        <taxon>Pseudomonadati</taxon>
        <taxon>Thermodesulfobacteriota</taxon>
        <taxon>Desulfovibrionia</taxon>
        <taxon>Desulfovibrionales</taxon>
        <taxon>Desulfovibrionaceae</taxon>
        <taxon>Desulfovibrio</taxon>
    </lineage>
</organism>
<keyword evidence="7" id="KW-0653">Protein transport</keyword>
<keyword evidence="9" id="KW-0811">Translocation</keyword>
<evidence type="ECO:0000256" key="6">
    <source>
        <dbReference type="ARBA" id="ARBA00022692"/>
    </source>
</evidence>
<keyword evidence="5" id="KW-1003">Cell membrane</keyword>
<evidence type="ECO:0000256" key="12">
    <source>
        <dbReference type="SAM" id="Phobius"/>
    </source>
</evidence>
<evidence type="ECO:0000256" key="7">
    <source>
        <dbReference type="ARBA" id="ARBA00022927"/>
    </source>
</evidence>
<dbReference type="PRINTS" id="PR01853">
    <property type="entry name" value="YAJCTRNLCASE"/>
</dbReference>
<keyword evidence="8 12" id="KW-1133">Transmembrane helix</keyword>
<dbReference type="Pfam" id="PF02699">
    <property type="entry name" value="YajC"/>
    <property type="match status" value="1"/>
</dbReference>
<feature type="compositionally biased region" description="Basic and acidic residues" evidence="11">
    <location>
        <begin position="107"/>
        <end position="163"/>
    </location>
</feature>
<evidence type="ECO:0000256" key="3">
    <source>
        <dbReference type="ARBA" id="ARBA00014962"/>
    </source>
</evidence>
<evidence type="ECO:0000256" key="11">
    <source>
        <dbReference type="SAM" id="MobiDB-lite"/>
    </source>
</evidence>
<comment type="caution">
    <text evidence="13">The sequence shown here is derived from an EMBL/GenBank/DDBJ whole genome shotgun (WGS) entry which is preliminary data.</text>
</comment>
<dbReference type="Proteomes" id="UP000505077">
    <property type="component" value="Unassembled WGS sequence"/>
</dbReference>
<sequence length="163" mass="17925">MFDSIAFAMALPQTGAASAGGADMLMQFLPLILMFVIFWFLLIRPQQKRAKEHKRMLSELKRGDHILTSSGLVGRIVEINGEEAMIECGDAKLRVTRGSIGALMESGKTEKTSEKSSGKKSDKTSRKALAKDSGKEFDKNADADKDIDVQTDKDRDTEAKKQA</sequence>
<keyword evidence="10 12" id="KW-0472">Membrane</keyword>